<comment type="similarity">
    <text evidence="1">Belongs to the CapA family.</text>
</comment>
<dbReference type="SMART" id="SM00854">
    <property type="entry name" value="PGA_cap"/>
    <property type="match status" value="1"/>
</dbReference>
<dbReference type="AlphaFoldDB" id="A0A7W9GNR2"/>
<organism evidence="3 4">
    <name type="scientific">Jiangella mangrovi</name>
    <dbReference type="NCBI Taxonomy" id="1524084"/>
    <lineage>
        <taxon>Bacteria</taxon>
        <taxon>Bacillati</taxon>
        <taxon>Actinomycetota</taxon>
        <taxon>Actinomycetes</taxon>
        <taxon>Jiangellales</taxon>
        <taxon>Jiangellaceae</taxon>
        <taxon>Jiangella</taxon>
    </lineage>
</organism>
<dbReference type="PANTHER" id="PTHR33393:SF13">
    <property type="entry name" value="PGA BIOSYNTHESIS PROTEIN CAPA"/>
    <property type="match status" value="1"/>
</dbReference>
<dbReference type="Proteomes" id="UP000542813">
    <property type="component" value="Unassembled WGS sequence"/>
</dbReference>
<proteinExistence type="inferred from homology"/>
<comment type="caution">
    <text evidence="3">The sequence shown here is derived from an EMBL/GenBank/DDBJ whole genome shotgun (WGS) entry which is preliminary data.</text>
</comment>
<evidence type="ECO:0000313" key="4">
    <source>
        <dbReference type="Proteomes" id="UP000542813"/>
    </source>
</evidence>
<dbReference type="RefSeq" id="WP_184820828.1">
    <property type="nucleotide sequence ID" value="NZ_JACHMM010000001.1"/>
</dbReference>
<dbReference type="EMBL" id="JACHMM010000001">
    <property type="protein sequence ID" value="MBB5787028.1"/>
    <property type="molecule type" value="Genomic_DNA"/>
</dbReference>
<protein>
    <submittedName>
        <fullName evidence="3">Poly-gamma-glutamate synthesis protein (Capsule biosynthesis protein)</fullName>
    </submittedName>
</protein>
<dbReference type="Gene3D" id="3.60.21.10">
    <property type="match status" value="1"/>
</dbReference>
<dbReference type="Pfam" id="PF09587">
    <property type="entry name" value="PGA_cap"/>
    <property type="match status" value="1"/>
</dbReference>
<dbReference type="InterPro" id="IPR052169">
    <property type="entry name" value="CW_Biosynth-Accessory"/>
</dbReference>
<dbReference type="InterPro" id="IPR029052">
    <property type="entry name" value="Metallo-depent_PP-like"/>
</dbReference>
<dbReference type="CDD" id="cd07381">
    <property type="entry name" value="MPP_CapA"/>
    <property type="match status" value="1"/>
</dbReference>
<evidence type="ECO:0000313" key="3">
    <source>
        <dbReference type="EMBL" id="MBB5787028.1"/>
    </source>
</evidence>
<evidence type="ECO:0000256" key="1">
    <source>
        <dbReference type="ARBA" id="ARBA00005662"/>
    </source>
</evidence>
<dbReference type="PANTHER" id="PTHR33393">
    <property type="entry name" value="POLYGLUTAMINE SYNTHESIS ACCESSORY PROTEIN RV0574C-RELATED"/>
    <property type="match status" value="1"/>
</dbReference>
<feature type="domain" description="Capsule synthesis protein CapA" evidence="2">
    <location>
        <begin position="14"/>
        <end position="278"/>
    </location>
</feature>
<reference evidence="3 4" key="1">
    <citation type="submission" date="2020-08" db="EMBL/GenBank/DDBJ databases">
        <title>Sequencing the genomes of 1000 actinobacteria strains.</title>
        <authorList>
            <person name="Klenk H.-P."/>
        </authorList>
    </citation>
    <scope>NUCLEOTIDE SEQUENCE [LARGE SCALE GENOMIC DNA]</scope>
    <source>
        <strain evidence="3 4">DSM 102122</strain>
    </source>
</reference>
<dbReference type="SUPFAM" id="SSF56300">
    <property type="entry name" value="Metallo-dependent phosphatases"/>
    <property type="match status" value="1"/>
</dbReference>
<keyword evidence="4" id="KW-1185">Reference proteome</keyword>
<sequence length="379" mass="38815">MSDHLGTHTLGPAWLAVVGDVVVMDPPAGVDPRLSELLRDAETAFANIESPLTARGVPAEKAFVHRSAPDRAADLAALGVDVATLANNHVLDFGAEGLEDTLAALARHGIAAVGAGPDDTAARAAAVRTTTSGRVALIGLSAALPPGFAAASDRPGAAPLRVRQQVSIDPVLAAEQPGMAPYVHTSVVAADLDAACEVVEAAHASADLVVVAVHWGVPHGFAAPSYGLLAEYQRPAGHALVEAGAHLVVGHHPHELHPVERHRGGLIAYSVGNFIFHAWSDLAGAGTFPMRVPAAPYRSAFGSDVTLDSVVVLVAPPDGDRLTVRFVPATMVGGEPVLATGDRARAIVHRLGGSDAGGAVVARPDLLPDTTIGEVHLQP</sequence>
<evidence type="ECO:0000259" key="2">
    <source>
        <dbReference type="SMART" id="SM00854"/>
    </source>
</evidence>
<gene>
    <name evidence="3" type="ORF">HD601_001603</name>
</gene>
<name>A0A7W9GNR2_9ACTN</name>
<accession>A0A7W9GNR2</accession>
<dbReference type="InterPro" id="IPR019079">
    <property type="entry name" value="Capsule_synth_CapA"/>
</dbReference>